<protein>
    <submittedName>
        <fullName evidence="2">Uncharacterized protein</fullName>
    </submittedName>
</protein>
<dbReference type="Gene3D" id="3.20.80.10">
    <property type="entry name" value="Regulatory factor, effector binding domain"/>
    <property type="match status" value="1"/>
</dbReference>
<name>A0A090VUX7_9FLAO</name>
<evidence type="ECO:0000313" key="2">
    <source>
        <dbReference type="EMBL" id="GAL67813.1"/>
    </source>
</evidence>
<accession>A0A090VUX7</accession>
<evidence type="ECO:0000256" key="1">
    <source>
        <dbReference type="SAM" id="MobiDB-lite"/>
    </source>
</evidence>
<dbReference type="eggNOG" id="COG4978">
    <property type="taxonomic scope" value="Bacteria"/>
</dbReference>
<sequence length="43" mass="4957">MKYITENGLETDENGPMLEAYTNDPMQHPNPADWTTEIYIALK</sequence>
<feature type="region of interest" description="Disordered" evidence="1">
    <location>
        <begin position="1"/>
        <end position="29"/>
    </location>
</feature>
<evidence type="ECO:0000313" key="3">
    <source>
        <dbReference type="Proteomes" id="UP000029641"/>
    </source>
</evidence>
<dbReference type="SUPFAM" id="SSF55136">
    <property type="entry name" value="Probable bacterial effector-binding domain"/>
    <property type="match status" value="1"/>
</dbReference>
<dbReference type="EMBL" id="BBNR01000013">
    <property type="protein sequence ID" value="GAL67813.1"/>
    <property type="molecule type" value="Genomic_DNA"/>
</dbReference>
<organism evidence="2 3">
    <name type="scientific">Jejuia pallidilutea</name>
    <dbReference type="NCBI Taxonomy" id="504487"/>
    <lineage>
        <taxon>Bacteria</taxon>
        <taxon>Pseudomonadati</taxon>
        <taxon>Bacteroidota</taxon>
        <taxon>Flavobacteriia</taxon>
        <taxon>Flavobacteriales</taxon>
        <taxon>Flavobacteriaceae</taxon>
        <taxon>Jejuia</taxon>
    </lineage>
</organism>
<dbReference type="Proteomes" id="UP000029641">
    <property type="component" value="Unassembled WGS sequence"/>
</dbReference>
<comment type="caution">
    <text evidence="2">The sequence shown here is derived from an EMBL/GenBank/DDBJ whole genome shotgun (WGS) entry which is preliminary data.</text>
</comment>
<gene>
    <name evidence="2" type="ORF">JCM19301_1597</name>
</gene>
<dbReference type="InterPro" id="IPR011256">
    <property type="entry name" value="Reg_factor_effector_dom_sf"/>
</dbReference>
<dbReference type="AlphaFoldDB" id="A0A090VUX7"/>
<reference evidence="2 3" key="1">
    <citation type="journal article" date="2014" name="Genome Announc.">
        <title>Draft Genome Sequence of Marine Flavobacterium Jejuia pallidilutea Strain 11shimoA1 and Pigmentation Mutants.</title>
        <authorList>
            <person name="Takatani N."/>
            <person name="Nakanishi M."/>
            <person name="Meirelles P."/>
            <person name="Mino S."/>
            <person name="Suda W."/>
            <person name="Oshima K."/>
            <person name="Hattori M."/>
            <person name="Ohkuma M."/>
            <person name="Hosokawa M."/>
            <person name="Miyashita K."/>
            <person name="Thompson F.L."/>
            <person name="Niwa A."/>
            <person name="Sawabe T."/>
            <person name="Sawabe T."/>
        </authorList>
    </citation>
    <scope>NUCLEOTIDE SEQUENCE [LARGE SCALE GENOMIC DNA]</scope>
    <source>
        <strain evidence="2 3">JCM 19301</strain>
    </source>
</reference>
<proteinExistence type="predicted"/>